<keyword evidence="1" id="KW-0863">Zinc-finger</keyword>
<dbReference type="GO" id="GO:0003676">
    <property type="term" value="F:nucleic acid binding"/>
    <property type="evidence" value="ECO:0007669"/>
    <property type="project" value="InterPro"/>
</dbReference>
<keyword evidence="4" id="KW-1185">Reference proteome</keyword>
<dbReference type="AlphaFoldDB" id="A0AAV4BIX3"/>
<dbReference type="EMBL" id="BLXT01005065">
    <property type="protein sequence ID" value="GFO19297.1"/>
    <property type="molecule type" value="Genomic_DNA"/>
</dbReference>
<dbReference type="Gene3D" id="4.10.60.10">
    <property type="entry name" value="Zinc finger, CCHC-type"/>
    <property type="match status" value="1"/>
</dbReference>
<comment type="caution">
    <text evidence="3">The sequence shown here is derived from an EMBL/GenBank/DDBJ whole genome shotgun (WGS) entry which is preliminary data.</text>
</comment>
<dbReference type="SUPFAM" id="SSF57756">
    <property type="entry name" value="Retrovirus zinc finger-like domains"/>
    <property type="match status" value="1"/>
</dbReference>
<evidence type="ECO:0000259" key="2">
    <source>
        <dbReference type="PROSITE" id="PS50158"/>
    </source>
</evidence>
<proteinExistence type="predicted"/>
<keyword evidence="1" id="KW-0862">Zinc</keyword>
<organism evidence="3 4">
    <name type="scientific">Plakobranchus ocellatus</name>
    <dbReference type="NCBI Taxonomy" id="259542"/>
    <lineage>
        <taxon>Eukaryota</taxon>
        <taxon>Metazoa</taxon>
        <taxon>Spiralia</taxon>
        <taxon>Lophotrochozoa</taxon>
        <taxon>Mollusca</taxon>
        <taxon>Gastropoda</taxon>
        <taxon>Heterobranchia</taxon>
        <taxon>Euthyneura</taxon>
        <taxon>Panpulmonata</taxon>
        <taxon>Sacoglossa</taxon>
        <taxon>Placobranchoidea</taxon>
        <taxon>Plakobranchidae</taxon>
        <taxon>Plakobranchus</taxon>
    </lineage>
</organism>
<gene>
    <name evidence="3" type="ORF">PoB_004580200</name>
</gene>
<dbReference type="GO" id="GO:0008270">
    <property type="term" value="F:zinc ion binding"/>
    <property type="evidence" value="ECO:0007669"/>
    <property type="project" value="UniProtKB-KW"/>
</dbReference>
<evidence type="ECO:0000313" key="3">
    <source>
        <dbReference type="EMBL" id="GFO19297.1"/>
    </source>
</evidence>
<name>A0AAV4BIX3_9GAST</name>
<dbReference type="InterPro" id="IPR001878">
    <property type="entry name" value="Znf_CCHC"/>
</dbReference>
<keyword evidence="1" id="KW-0479">Metal-binding</keyword>
<dbReference type="InterPro" id="IPR036875">
    <property type="entry name" value="Znf_CCHC_sf"/>
</dbReference>
<feature type="domain" description="CCHC-type" evidence="2">
    <location>
        <begin position="24"/>
        <end position="38"/>
    </location>
</feature>
<sequence length="85" mass="9493">MEKIIEIDSFNAKLYYRETGLNSCFKCNKEGHKAVECPLGSQTLSRQRNAKSQGGQGPEFVKAAESHVTYESETMSESEDDKVNS</sequence>
<evidence type="ECO:0000256" key="1">
    <source>
        <dbReference type="PROSITE-ProRule" id="PRU00047"/>
    </source>
</evidence>
<evidence type="ECO:0000313" key="4">
    <source>
        <dbReference type="Proteomes" id="UP000735302"/>
    </source>
</evidence>
<reference evidence="3 4" key="1">
    <citation type="journal article" date="2021" name="Elife">
        <title>Chloroplast acquisition without the gene transfer in kleptoplastic sea slugs, Plakobranchus ocellatus.</title>
        <authorList>
            <person name="Maeda T."/>
            <person name="Takahashi S."/>
            <person name="Yoshida T."/>
            <person name="Shimamura S."/>
            <person name="Takaki Y."/>
            <person name="Nagai Y."/>
            <person name="Toyoda A."/>
            <person name="Suzuki Y."/>
            <person name="Arimoto A."/>
            <person name="Ishii H."/>
            <person name="Satoh N."/>
            <person name="Nishiyama T."/>
            <person name="Hasebe M."/>
            <person name="Maruyama T."/>
            <person name="Minagawa J."/>
            <person name="Obokata J."/>
            <person name="Shigenobu S."/>
        </authorList>
    </citation>
    <scope>NUCLEOTIDE SEQUENCE [LARGE SCALE GENOMIC DNA]</scope>
</reference>
<dbReference type="Proteomes" id="UP000735302">
    <property type="component" value="Unassembled WGS sequence"/>
</dbReference>
<dbReference type="Pfam" id="PF00098">
    <property type="entry name" value="zf-CCHC"/>
    <property type="match status" value="1"/>
</dbReference>
<dbReference type="PROSITE" id="PS50158">
    <property type="entry name" value="ZF_CCHC"/>
    <property type="match status" value="1"/>
</dbReference>
<protein>
    <recommendedName>
        <fullName evidence="2">CCHC-type domain-containing protein</fullName>
    </recommendedName>
</protein>
<accession>A0AAV4BIX3</accession>
<dbReference type="SMART" id="SM00343">
    <property type="entry name" value="ZnF_C2HC"/>
    <property type="match status" value="1"/>
</dbReference>